<feature type="chain" id="PRO_5047074089" evidence="5">
    <location>
        <begin position="22"/>
        <end position="449"/>
    </location>
</feature>
<protein>
    <submittedName>
        <fullName evidence="6">Sugar ABC transporter substrate-binding protein</fullName>
    </submittedName>
</protein>
<comment type="similarity">
    <text evidence="2">Belongs to the bacterial solute-binding protein 1 family.</text>
</comment>
<organism evidence="6 7">
    <name type="scientific">Arachnia rubra</name>
    <dbReference type="NCBI Taxonomy" id="1547448"/>
    <lineage>
        <taxon>Bacteria</taxon>
        <taxon>Bacillati</taxon>
        <taxon>Actinomycetota</taxon>
        <taxon>Actinomycetes</taxon>
        <taxon>Propionibacteriales</taxon>
        <taxon>Propionibacteriaceae</taxon>
        <taxon>Arachnia</taxon>
    </lineage>
</organism>
<feature type="signal peptide" evidence="5">
    <location>
        <begin position="1"/>
        <end position="21"/>
    </location>
</feature>
<evidence type="ECO:0000256" key="3">
    <source>
        <dbReference type="ARBA" id="ARBA00022448"/>
    </source>
</evidence>
<dbReference type="PROSITE" id="PS51257">
    <property type="entry name" value="PROKAR_LIPOPROTEIN"/>
    <property type="match status" value="1"/>
</dbReference>
<dbReference type="Pfam" id="PF13416">
    <property type="entry name" value="SBP_bac_8"/>
    <property type="match status" value="1"/>
</dbReference>
<dbReference type="PANTHER" id="PTHR43649">
    <property type="entry name" value="ARABINOSE-BINDING PROTEIN-RELATED"/>
    <property type="match status" value="1"/>
</dbReference>
<dbReference type="PANTHER" id="PTHR43649:SF31">
    <property type="entry name" value="SN-GLYCEROL-3-PHOSPHATE-BINDING PERIPLASMIC PROTEIN UGPB"/>
    <property type="match status" value="1"/>
</dbReference>
<gene>
    <name evidence="6" type="ORF">J5A65_03000</name>
</gene>
<keyword evidence="4 5" id="KW-0732">Signal</keyword>
<evidence type="ECO:0000313" key="6">
    <source>
        <dbReference type="EMBL" id="QUC09586.1"/>
    </source>
</evidence>
<dbReference type="SUPFAM" id="SSF53850">
    <property type="entry name" value="Periplasmic binding protein-like II"/>
    <property type="match status" value="1"/>
</dbReference>
<dbReference type="CDD" id="cd13585">
    <property type="entry name" value="PBP2_TMBP_like"/>
    <property type="match status" value="1"/>
</dbReference>
<sequence>MMSLRKITAAFGAIALTLAMGACGGNSGSGSDGESVTLQYWLWDDNQLPLYQQCADAFTAKNPNIKIEITQTAWGQYWQNLTTQIASGSAPDVFTDDVSHYPQFVENQQILDLTDRIEKAGIDFSQYAEGFPERWVLDGKRYGIPKDWDAVGLLYNVEMAEAAGFTAEKMNSLTWNPEDGGTLGEFIRATTVDTSGRNANDPAFDKNNVKTYGYYPEWADGAVGQNGWGNFAYSNGFTYSDQKDGIPAQFNYAKPQMVQTASWLQKLIQDGLAPRFDQQSSLGTDAVMKNGTVASTIQGSWTMASYLDPSSPVKFGYAKLPTGPAGRFTATNGLSDAIWSGTKHPEQAFEWVKYLGSAECQDQVAKGARVFPALKSSTEIAMQAYKEKGYDPAPFVDMVSAGQTYPVPLFNKGNELDEIIQDAMWKIADGADPQTTLTKANEDAEALYK</sequence>
<keyword evidence="3" id="KW-0813">Transport</keyword>
<dbReference type="Proteomes" id="UP000678513">
    <property type="component" value="Chromosome"/>
</dbReference>
<keyword evidence="7" id="KW-1185">Reference proteome</keyword>
<evidence type="ECO:0000256" key="4">
    <source>
        <dbReference type="ARBA" id="ARBA00022729"/>
    </source>
</evidence>
<dbReference type="InterPro" id="IPR006059">
    <property type="entry name" value="SBP"/>
</dbReference>
<evidence type="ECO:0000256" key="5">
    <source>
        <dbReference type="SAM" id="SignalP"/>
    </source>
</evidence>
<proteinExistence type="inferred from homology"/>
<dbReference type="Gene3D" id="3.40.190.10">
    <property type="entry name" value="Periplasmic binding protein-like II"/>
    <property type="match status" value="1"/>
</dbReference>
<dbReference type="EMBL" id="CP072384">
    <property type="protein sequence ID" value="QUC09586.1"/>
    <property type="molecule type" value="Genomic_DNA"/>
</dbReference>
<evidence type="ECO:0000256" key="1">
    <source>
        <dbReference type="ARBA" id="ARBA00004196"/>
    </source>
</evidence>
<dbReference type="InterPro" id="IPR050490">
    <property type="entry name" value="Bact_solute-bd_prot1"/>
</dbReference>
<evidence type="ECO:0000256" key="2">
    <source>
        <dbReference type="ARBA" id="ARBA00008520"/>
    </source>
</evidence>
<accession>A0ABX7Y959</accession>
<reference evidence="6 7" key="1">
    <citation type="submission" date="2021-03" db="EMBL/GenBank/DDBJ databases">
        <title>Human Oral Microbial Genomes.</title>
        <authorList>
            <person name="Johnston C.D."/>
            <person name="Chen T."/>
            <person name="Dewhirst F.E."/>
        </authorList>
    </citation>
    <scope>NUCLEOTIDE SEQUENCE [LARGE SCALE GENOMIC DNA]</scope>
    <source>
        <strain evidence="6 7">DSMZ 100122</strain>
    </source>
</reference>
<name>A0ABX7Y959_9ACTN</name>
<evidence type="ECO:0000313" key="7">
    <source>
        <dbReference type="Proteomes" id="UP000678513"/>
    </source>
</evidence>
<comment type="subcellular location">
    <subcellularLocation>
        <location evidence="1">Cell envelope</location>
    </subcellularLocation>
</comment>